<organism evidence="3 4">
    <name type="scientific">Aquipuribacter hungaricus</name>
    <dbReference type="NCBI Taxonomy" id="545624"/>
    <lineage>
        <taxon>Bacteria</taxon>
        <taxon>Bacillati</taxon>
        <taxon>Actinomycetota</taxon>
        <taxon>Actinomycetes</taxon>
        <taxon>Micrococcales</taxon>
        <taxon>Intrasporangiaceae</taxon>
        <taxon>Aquipuribacter</taxon>
    </lineage>
</organism>
<dbReference type="RefSeq" id="WP_340294611.1">
    <property type="nucleotide sequence ID" value="NZ_JBBEOI010000171.1"/>
</dbReference>
<name>A0ABV7WIC2_9MICO</name>
<feature type="region of interest" description="Disordered" evidence="1">
    <location>
        <begin position="1"/>
        <end position="20"/>
    </location>
</feature>
<gene>
    <name evidence="3" type="ORF">ACFOLH_11530</name>
</gene>
<feature type="region of interest" description="Disordered" evidence="1">
    <location>
        <begin position="107"/>
        <end position="165"/>
    </location>
</feature>
<proteinExistence type="predicted"/>
<evidence type="ECO:0000256" key="1">
    <source>
        <dbReference type="SAM" id="MobiDB-lite"/>
    </source>
</evidence>
<comment type="caution">
    <text evidence="3">The sequence shown here is derived from an EMBL/GenBank/DDBJ whole genome shotgun (WGS) entry which is preliminary data.</text>
</comment>
<reference evidence="4" key="1">
    <citation type="journal article" date="2019" name="Int. J. Syst. Evol. Microbiol.">
        <title>The Global Catalogue of Microorganisms (GCM) 10K type strain sequencing project: providing services to taxonomists for standard genome sequencing and annotation.</title>
        <authorList>
            <consortium name="The Broad Institute Genomics Platform"/>
            <consortium name="The Broad Institute Genome Sequencing Center for Infectious Disease"/>
            <person name="Wu L."/>
            <person name="Ma J."/>
        </authorList>
    </citation>
    <scope>NUCLEOTIDE SEQUENCE [LARGE SCALE GENOMIC DNA]</scope>
    <source>
        <strain evidence="4">NCAIM B.02333</strain>
    </source>
</reference>
<evidence type="ECO:0000313" key="4">
    <source>
        <dbReference type="Proteomes" id="UP001595685"/>
    </source>
</evidence>
<keyword evidence="2" id="KW-0472">Membrane</keyword>
<feature type="compositionally biased region" description="Low complexity" evidence="1">
    <location>
        <begin position="137"/>
        <end position="155"/>
    </location>
</feature>
<sequence>MSTSFDYPPPPSWSPAGAPDAVPAPRPLDAWSVVALVCGVVGLTVVGLVAGVVGLVRTAGGRRRGRGLAVAGLVVSAVVLAGQALLVAAVGPAVVDGLQEGWSGAETEEAAAAPAGGTDPVAADGTGADLGEDTGEDAAGTAGDDPVADDPVAAPSQEPVDGGPVMKTTDELALGDCFDDPETEEFYEIATLPCDVPHDGEVVAELQLEGDSWPGDATVEEDAFDACQRATAAVFEAAGVVPDGGLDYWTFTPTKESWLLYADREVHCLVYHLDGPLEAPLLP</sequence>
<accession>A0ABV7WIC2</accession>
<feature type="transmembrane region" description="Helical" evidence="2">
    <location>
        <begin position="68"/>
        <end position="90"/>
    </location>
</feature>
<feature type="compositionally biased region" description="Low complexity" evidence="1">
    <location>
        <begin position="110"/>
        <end position="129"/>
    </location>
</feature>
<feature type="transmembrane region" description="Helical" evidence="2">
    <location>
        <begin position="30"/>
        <end position="56"/>
    </location>
</feature>
<dbReference type="EMBL" id="JBHRWW010000007">
    <property type="protein sequence ID" value="MFC3688973.1"/>
    <property type="molecule type" value="Genomic_DNA"/>
</dbReference>
<evidence type="ECO:0008006" key="5">
    <source>
        <dbReference type="Google" id="ProtNLM"/>
    </source>
</evidence>
<evidence type="ECO:0000313" key="3">
    <source>
        <dbReference type="EMBL" id="MFC3688973.1"/>
    </source>
</evidence>
<evidence type="ECO:0000256" key="2">
    <source>
        <dbReference type="SAM" id="Phobius"/>
    </source>
</evidence>
<keyword evidence="2" id="KW-1133">Transmembrane helix</keyword>
<protein>
    <recommendedName>
        <fullName evidence="5">Septum formation-related domain-containing protein</fullName>
    </recommendedName>
</protein>
<keyword evidence="2" id="KW-0812">Transmembrane</keyword>
<keyword evidence="4" id="KW-1185">Reference proteome</keyword>
<dbReference type="Proteomes" id="UP001595685">
    <property type="component" value="Unassembled WGS sequence"/>
</dbReference>